<dbReference type="InterPro" id="IPR003825">
    <property type="entry name" value="Colicin-V_CvpA"/>
</dbReference>
<evidence type="ECO:0000256" key="4">
    <source>
        <dbReference type="ARBA" id="ARBA00023136"/>
    </source>
</evidence>
<dbReference type="Pfam" id="PF02674">
    <property type="entry name" value="Colicin_V"/>
    <property type="match status" value="1"/>
</dbReference>
<dbReference type="STRING" id="52442.SAMN05421880_11253"/>
<feature type="transmembrane region" description="Helical" evidence="5">
    <location>
        <begin position="100"/>
        <end position="126"/>
    </location>
</feature>
<feature type="transmembrane region" description="Helical" evidence="5">
    <location>
        <begin position="64"/>
        <end position="85"/>
    </location>
</feature>
<dbReference type="RefSeq" id="WP_090668378.1">
    <property type="nucleotide sequence ID" value="NZ_FOUF01000012.1"/>
</dbReference>
<dbReference type="OrthoDB" id="9810601at2"/>
<evidence type="ECO:0000313" key="7">
    <source>
        <dbReference type="Proteomes" id="UP000199561"/>
    </source>
</evidence>
<evidence type="ECO:0000256" key="1">
    <source>
        <dbReference type="ARBA" id="ARBA00004141"/>
    </source>
</evidence>
<keyword evidence="4 5" id="KW-0472">Membrane</keyword>
<dbReference type="GO" id="GO:0009403">
    <property type="term" value="P:toxin biosynthetic process"/>
    <property type="evidence" value="ECO:0007669"/>
    <property type="project" value="InterPro"/>
</dbReference>
<keyword evidence="2 5" id="KW-0812">Transmembrane</keyword>
<comment type="subcellular location">
    <subcellularLocation>
        <location evidence="1">Membrane</location>
        <topology evidence="1">Multi-pass membrane protein</topology>
    </subcellularLocation>
</comment>
<accession>A0A1I4PRQ8</accession>
<gene>
    <name evidence="6" type="ORF">SAMN05421880_11253</name>
</gene>
<name>A0A1I4PRQ8_9PROT</name>
<dbReference type="PANTHER" id="PTHR36926">
    <property type="entry name" value="COLICIN V PRODUCTION PROTEIN"/>
    <property type="match status" value="1"/>
</dbReference>
<dbReference type="Proteomes" id="UP000199561">
    <property type="component" value="Unassembled WGS sequence"/>
</dbReference>
<dbReference type="PANTHER" id="PTHR36926:SF1">
    <property type="entry name" value="COLICIN V PRODUCTION PROTEIN"/>
    <property type="match status" value="1"/>
</dbReference>
<evidence type="ECO:0000256" key="5">
    <source>
        <dbReference type="SAM" id="Phobius"/>
    </source>
</evidence>
<evidence type="ECO:0000313" key="6">
    <source>
        <dbReference type="EMBL" id="SFM30448.1"/>
    </source>
</evidence>
<keyword evidence="3 5" id="KW-1133">Transmembrane helix</keyword>
<dbReference type="InterPro" id="IPR052719">
    <property type="entry name" value="CvpA-like"/>
</dbReference>
<dbReference type="AlphaFoldDB" id="A0A1I4PRQ8"/>
<feature type="transmembrane region" description="Helical" evidence="5">
    <location>
        <begin position="31"/>
        <end position="52"/>
    </location>
</feature>
<reference evidence="6 7" key="1">
    <citation type="submission" date="2016-10" db="EMBL/GenBank/DDBJ databases">
        <authorList>
            <person name="de Groot N.N."/>
        </authorList>
    </citation>
    <scope>NUCLEOTIDE SEQUENCE [LARGE SCALE GENOMIC DNA]</scope>
    <source>
        <strain evidence="6 7">Nm146</strain>
    </source>
</reference>
<dbReference type="EMBL" id="FOUF01000012">
    <property type="protein sequence ID" value="SFM30448.1"/>
    <property type="molecule type" value="Genomic_DNA"/>
</dbReference>
<organism evidence="6 7">
    <name type="scientific">Nitrosomonas nitrosa</name>
    <dbReference type="NCBI Taxonomy" id="52442"/>
    <lineage>
        <taxon>Bacteria</taxon>
        <taxon>Pseudomonadati</taxon>
        <taxon>Pseudomonadota</taxon>
        <taxon>Betaproteobacteria</taxon>
        <taxon>Nitrosomonadales</taxon>
        <taxon>Nitrosomonadaceae</taxon>
        <taxon>Nitrosomonas</taxon>
    </lineage>
</organism>
<evidence type="ECO:0000256" key="3">
    <source>
        <dbReference type="ARBA" id="ARBA00022989"/>
    </source>
</evidence>
<dbReference type="GO" id="GO:0016020">
    <property type="term" value="C:membrane"/>
    <property type="evidence" value="ECO:0007669"/>
    <property type="project" value="UniProtKB-SubCell"/>
</dbReference>
<sequence>MTIFDYVVLGIVSISVLLSITRGVVREIVSLLGWVIAFFVASHYAANFEPLLPQTIKDDSVRMLIVFVITFFAALVATMIISMVLSKLVRSVGLGLIDRILGAVFGFARGVLVVLFIVVAAGFTALPQQPYWQQALLSEPLELAAVQVIDWLPPDLKKHIGFNSR</sequence>
<keyword evidence="7" id="KW-1185">Reference proteome</keyword>
<evidence type="ECO:0000256" key="2">
    <source>
        <dbReference type="ARBA" id="ARBA00022692"/>
    </source>
</evidence>
<proteinExistence type="predicted"/>
<feature type="transmembrane region" description="Helical" evidence="5">
    <location>
        <begin position="7"/>
        <end position="25"/>
    </location>
</feature>
<protein>
    <submittedName>
        <fullName evidence="6">Membrane protein required for colicin V production</fullName>
    </submittedName>
</protein>